<dbReference type="EMBL" id="CP097503">
    <property type="protein sequence ID" value="URD77674.1"/>
    <property type="molecule type" value="Genomic_DNA"/>
</dbReference>
<protein>
    <submittedName>
        <fullName evidence="1">Uncharacterized protein</fullName>
    </submittedName>
</protein>
<dbReference type="Proteomes" id="UP001055439">
    <property type="component" value="Chromosome 10"/>
</dbReference>
<evidence type="ECO:0000313" key="1">
    <source>
        <dbReference type="EMBL" id="URD77674.1"/>
    </source>
</evidence>
<organism evidence="1 2">
    <name type="scientific">Musa troglodytarum</name>
    <name type="common">fe'i banana</name>
    <dbReference type="NCBI Taxonomy" id="320322"/>
    <lineage>
        <taxon>Eukaryota</taxon>
        <taxon>Viridiplantae</taxon>
        <taxon>Streptophyta</taxon>
        <taxon>Embryophyta</taxon>
        <taxon>Tracheophyta</taxon>
        <taxon>Spermatophyta</taxon>
        <taxon>Magnoliopsida</taxon>
        <taxon>Liliopsida</taxon>
        <taxon>Zingiberales</taxon>
        <taxon>Musaceae</taxon>
        <taxon>Musa</taxon>
    </lineage>
</organism>
<proteinExistence type="predicted"/>
<name>A0A9E7EI10_9LILI</name>
<gene>
    <name evidence="1" type="ORF">MUK42_08177</name>
</gene>
<evidence type="ECO:0000313" key="2">
    <source>
        <dbReference type="Proteomes" id="UP001055439"/>
    </source>
</evidence>
<sequence>MYCSLSTSTQKHYLLLDEWKSSDATFPGFHVMVMCRVGVQGRHQNAAPFTPPFAFGGLSLRSFLWMVP</sequence>
<keyword evidence="2" id="KW-1185">Reference proteome</keyword>
<reference evidence="1" key="1">
    <citation type="submission" date="2022-05" db="EMBL/GenBank/DDBJ databases">
        <title>The Musa troglodytarum L. genome provides insights into the mechanism of non-climacteric behaviour and enrichment of carotenoids.</title>
        <authorList>
            <person name="Wang J."/>
        </authorList>
    </citation>
    <scope>NUCLEOTIDE SEQUENCE</scope>
    <source>
        <tissue evidence="1">Leaf</tissue>
    </source>
</reference>
<accession>A0A9E7EI10</accession>
<dbReference type="AlphaFoldDB" id="A0A9E7EI10"/>